<reference evidence="3" key="1">
    <citation type="submission" date="2020-12" db="UniProtKB">
        <authorList>
            <consortium name="WormBaseParasite"/>
        </authorList>
    </citation>
    <scope>IDENTIFICATION</scope>
    <source>
        <strain evidence="3">MHco3</strain>
    </source>
</reference>
<keyword evidence="1" id="KW-0812">Transmembrane</keyword>
<dbReference type="AlphaFoldDB" id="A0A7I4Z0V2"/>
<evidence type="ECO:0000313" key="3">
    <source>
        <dbReference type="WBParaSite" id="HCON_00170050-00001"/>
    </source>
</evidence>
<name>A0A7I4Z0V2_HAECO</name>
<accession>A0A7I4Z0V2</accession>
<proteinExistence type="predicted"/>
<evidence type="ECO:0000313" key="2">
    <source>
        <dbReference type="Proteomes" id="UP000025227"/>
    </source>
</evidence>
<protein>
    <submittedName>
        <fullName evidence="3">Uncharacterized protein</fullName>
    </submittedName>
</protein>
<dbReference type="Proteomes" id="UP000025227">
    <property type="component" value="Unplaced"/>
</dbReference>
<dbReference type="WBParaSite" id="HCON_00170050-00001">
    <property type="protein sequence ID" value="HCON_00170050-00001"/>
    <property type="gene ID" value="HCON_00170050"/>
</dbReference>
<feature type="transmembrane region" description="Helical" evidence="1">
    <location>
        <begin position="53"/>
        <end position="73"/>
    </location>
</feature>
<evidence type="ECO:0000256" key="1">
    <source>
        <dbReference type="SAM" id="Phobius"/>
    </source>
</evidence>
<keyword evidence="1" id="KW-1133">Transmembrane helix</keyword>
<organism evidence="2 3">
    <name type="scientific">Haemonchus contortus</name>
    <name type="common">Barber pole worm</name>
    <dbReference type="NCBI Taxonomy" id="6289"/>
    <lineage>
        <taxon>Eukaryota</taxon>
        <taxon>Metazoa</taxon>
        <taxon>Ecdysozoa</taxon>
        <taxon>Nematoda</taxon>
        <taxon>Chromadorea</taxon>
        <taxon>Rhabditida</taxon>
        <taxon>Rhabditina</taxon>
        <taxon>Rhabditomorpha</taxon>
        <taxon>Strongyloidea</taxon>
        <taxon>Trichostrongylidae</taxon>
        <taxon>Haemonchus</taxon>
    </lineage>
</organism>
<sequence length="77" mass="8775">MRAKTERLSDDCEGQPFFENRTTLAREGTNGDVTGACSRKSTTNGMTGDTGDVYMYIRMVYMYIYAYMYTVALKSLR</sequence>
<keyword evidence="1" id="KW-0472">Membrane</keyword>
<keyword evidence="2" id="KW-1185">Reference proteome</keyword>